<dbReference type="InterPro" id="IPR009000">
    <property type="entry name" value="Transl_B-barrel_sf"/>
</dbReference>
<dbReference type="InterPro" id="IPR027417">
    <property type="entry name" value="P-loop_NTPase"/>
</dbReference>
<dbReference type="NCBIfam" id="NF009379">
    <property type="entry name" value="PRK12740.1-3"/>
    <property type="match status" value="1"/>
</dbReference>
<dbReference type="NCBIfam" id="NF009381">
    <property type="entry name" value="PRK12740.1-5"/>
    <property type="match status" value="1"/>
</dbReference>
<keyword evidence="5" id="KW-0342">GTP-binding</keyword>
<dbReference type="Gene3D" id="3.30.70.870">
    <property type="entry name" value="Elongation Factor G (Translational Gtpase), domain 3"/>
    <property type="match status" value="1"/>
</dbReference>
<dbReference type="CDD" id="cd16262">
    <property type="entry name" value="EFG_III"/>
    <property type="match status" value="1"/>
</dbReference>
<evidence type="ECO:0000256" key="3">
    <source>
        <dbReference type="ARBA" id="ARBA00022768"/>
    </source>
</evidence>
<dbReference type="InterPro" id="IPR005517">
    <property type="entry name" value="Transl_elong_EFG/EF2_IV"/>
</dbReference>
<dbReference type="NCBIfam" id="TIGR00231">
    <property type="entry name" value="small_GTP"/>
    <property type="match status" value="1"/>
</dbReference>
<evidence type="ECO:0000256" key="5">
    <source>
        <dbReference type="ARBA" id="ARBA00023134"/>
    </source>
</evidence>
<comment type="function">
    <text evidence="6">Catalyzes the GTP-dependent ribosomal translocation step during translation elongation. During this step, the ribosome changes from the pre-translocational (PRE) to the post-translocational (POST) state as the newly formed A-site-bound peptidyl-tRNA and P-site-bound deacylated tRNA move to the P and E sites, respectively. Catalyzes the coordinated movement of the two tRNA molecules, the mRNA and conformational changes in the ribosome.</text>
</comment>
<dbReference type="InterPro" id="IPR000640">
    <property type="entry name" value="EFG_V-like"/>
</dbReference>
<feature type="domain" description="Elongation factor EFG" evidence="7">
    <location>
        <begin position="584"/>
        <end position="674"/>
    </location>
</feature>
<dbReference type="InterPro" id="IPR053905">
    <property type="entry name" value="EF-G-like_DII"/>
</dbReference>
<dbReference type="InterPro" id="IPR047872">
    <property type="entry name" value="EFG_IV"/>
</dbReference>
<gene>
    <name evidence="9" type="ORF">CH339_00790</name>
</gene>
<dbReference type="RefSeq" id="WP_111432354.1">
    <property type="nucleotide sequence ID" value="NZ_JACIGG010000001.1"/>
</dbReference>
<comment type="caution">
    <text evidence="9">The sequence shown here is derived from an EMBL/GenBank/DDBJ whole genome shotgun (WGS) entry which is preliminary data.</text>
</comment>
<dbReference type="GO" id="GO:0005525">
    <property type="term" value="F:GTP binding"/>
    <property type="evidence" value="ECO:0007669"/>
    <property type="project" value="UniProtKB-KW"/>
</dbReference>
<dbReference type="InterPro" id="IPR041095">
    <property type="entry name" value="EFG_II"/>
</dbReference>
<evidence type="ECO:0000313" key="9">
    <source>
        <dbReference type="EMBL" id="RAI30101.1"/>
    </source>
</evidence>
<keyword evidence="4" id="KW-0648">Protein biosynthesis</keyword>
<dbReference type="GO" id="GO:0003746">
    <property type="term" value="F:translation elongation factor activity"/>
    <property type="evidence" value="ECO:0007669"/>
    <property type="project" value="UniProtKB-KW"/>
</dbReference>
<dbReference type="CDD" id="cd03713">
    <property type="entry name" value="EFG_mtEFG_C"/>
    <property type="match status" value="1"/>
</dbReference>
<dbReference type="GO" id="GO:0032790">
    <property type="term" value="P:ribosome disassembly"/>
    <property type="evidence" value="ECO:0007669"/>
    <property type="project" value="TreeGrafter"/>
</dbReference>
<dbReference type="InterPro" id="IPR035647">
    <property type="entry name" value="EFG_III/V"/>
</dbReference>
<dbReference type="CDD" id="cd01434">
    <property type="entry name" value="EFG_mtEFG1_IV"/>
    <property type="match status" value="1"/>
</dbReference>
<dbReference type="NCBIfam" id="NF009891">
    <property type="entry name" value="PRK13351.1-1"/>
    <property type="match status" value="1"/>
</dbReference>
<dbReference type="CDD" id="cd04170">
    <property type="entry name" value="EF-G_bact"/>
    <property type="match status" value="1"/>
</dbReference>
<evidence type="ECO:0000256" key="2">
    <source>
        <dbReference type="ARBA" id="ARBA00022741"/>
    </source>
</evidence>
<evidence type="ECO:0000256" key="6">
    <source>
        <dbReference type="ARBA" id="ARBA00024731"/>
    </source>
</evidence>
<evidence type="ECO:0000259" key="8">
    <source>
        <dbReference type="SMART" id="SM00889"/>
    </source>
</evidence>
<dbReference type="SMART" id="SM00889">
    <property type="entry name" value="EFG_IV"/>
    <property type="match status" value="1"/>
</dbReference>
<dbReference type="Pfam" id="PF00009">
    <property type="entry name" value="GTP_EFTU"/>
    <property type="match status" value="1"/>
</dbReference>
<dbReference type="SUPFAM" id="SSF50447">
    <property type="entry name" value="Translation proteins"/>
    <property type="match status" value="1"/>
</dbReference>
<protein>
    <recommendedName>
        <fullName evidence="1">Elongation factor G</fullName>
    </recommendedName>
</protein>
<dbReference type="Pfam" id="PF14492">
    <property type="entry name" value="EFG_III"/>
    <property type="match status" value="1"/>
</dbReference>
<dbReference type="GO" id="GO:0003924">
    <property type="term" value="F:GTPase activity"/>
    <property type="evidence" value="ECO:0007669"/>
    <property type="project" value="InterPro"/>
</dbReference>
<proteinExistence type="predicted"/>
<dbReference type="OrthoDB" id="9802948at2"/>
<dbReference type="Proteomes" id="UP000249299">
    <property type="component" value="Unassembled WGS sequence"/>
</dbReference>
<dbReference type="EMBL" id="NPEV01000001">
    <property type="protein sequence ID" value="RAI30101.1"/>
    <property type="molecule type" value="Genomic_DNA"/>
</dbReference>
<evidence type="ECO:0000313" key="10">
    <source>
        <dbReference type="Proteomes" id="UP000249299"/>
    </source>
</evidence>
<dbReference type="SUPFAM" id="SSF54211">
    <property type="entry name" value="Ribosomal protein S5 domain 2-like"/>
    <property type="match status" value="1"/>
</dbReference>
<keyword evidence="3 9" id="KW-0251">Elongation factor</keyword>
<dbReference type="Gene3D" id="3.40.50.300">
    <property type="entry name" value="P-loop containing nucleotide triphosphate hydrolases"/>
    <property type="match status" value="1"/>
</dbReference>
<keyword evidence="2" id="KW-0547">Nucleotide-binding</keyword>
<dbReference type="InterPro" id="IPR035649">
    <property type="entry name" value="EFG_V"/>
</dbReference>
<dbReference type="FunFam" id="3.30.230.10:FF:000003">
    <property type="entry name" value="Elongation factor G"/>
    <property type="match status" value="1"/>
</dbReference>
<dbReference type="Gene3D" id="3.30.230.10">
    <property type="match status" value="1"/>
</dbReference>
<dbReference type="PANTHER" id="PTHR43261">
    <property type="entry name" value="TRANSLATION ELONGATION FACTOR G-RELATED"/>
    <property type="match status" value="1"/>
</dbReference>
<dbReference type="GO" id="GO:0097216">
    <property type="term" value="F:guanosine tetraphosphate binding"/>
    <property type="evidence" value="ECO:0007669"/>
    <property type="project" value="UniProtKB-ARBA"/>
</dbReference>
<dbReference type="AlphaFoldDB" id="A0A327JVM0"/>
<dbReference type="SMART" id="SM00838">
    <property type="entry name" value="EFG_C"/>
    <property type="match status" value="1"/>
</dbReference>
<dbReference type="Pfam" id="PF03764">
    <property type="entry name" value="EFG_IV"/>
    <property type="match status" value="1"/>
</dbReference>
<dbReference type="PANTHER" id="PTHR43261:SF7">
    <property type="entry name" value="ELONGATION FACTOR G-LIKE PROTEIN"/>
    <property type="match status" value="1"/>
</dbReference>
<dbReference type="InterPro" id="IPR005225">
    <property type="entry name" value="Small_GTP-bd"/>
</dbReference>
<organism evidence="9 10">
    <name type="scientific">Rhodobium orientis</name>
    <dbReference type="NCBI Taxonomy" id="34017"/>
    <lineage>
        <taxon>Bacteria</taxon>
        <taxon>Pseudomonadati</taxon>
        <taxon>Pseudomonadota</taxon>
        <taxon>Alphaproteobacteria</taxon>
        <taxon>Hyphomicrobiales</taxon>
        <taxon>Rhodobiaceae</taxon>
        <taxon>Rhodobium</taxon>
    </lineage>
</organism>
<name>A0A327JVM0_9HYPH</name>
<sequence>MGDGNGRETGPRCIALVGPFGSGKTTLFEAILARTGAIDRQGTVAEGNTVGDASPEARAHAMSVEANVAELSFMDESYTLIDCPGSVEFLHETDAILPGIDLAIVVAEPDEKKVPALQLIMKALEDRGVPRVLFVNKLDKAEGSVRENLNYLQTASSVPLVLRQIPIRTDGAVSGFIDLALERAYIYHDHAPSEMIEIPDDERAREVEARFSMLEKIADYDDDLMEQLLEDVEPKRDTVFHDLVQELQDGVICPVFIGSAEGGNGIFRLLKALRHEAPGIDATCGRLGVEPGSNAVLQVMKTFHTPHGGKMSVARVLSGSVSDGDVIYRGDGNDDRISAIYTLMGQQTTKHPKAVRGETVALGKVDMAKTGDTLTDAKGGTANLVTLEAADPVLAIAIRPTEHKDDVKLSASLAKIVEEDPSLKVSHNQDTGETLLEGQGEMHLRVVIERLTAKYGISVERLDPEIPYKETIRGSVTQRGRHKKQSGGHGQFGDVVLDIKPLPRGEGFVFSDTITGGVVPKQYIPSVQAGVEEYLATGPLGFPVVDVAVTLTDGSYHSVDSSDQAFKMAAQIGMREGMAECKPVLLEPILEVSVVCPSDATAKVNAIVSGRRGQLLGFDARPGWPGWDEVKAMMPQAEIQDLIIELRSATQGVASYTARFDHLQELTGRLAEQVLERHGKQAA</sequence>
<dbReference type="InterPro" id="IPR020568">
    <property type="entry name" value="Ribosomal_Su5_D2-typ_SF"/>
</dbReference>
<dbReference type="InterPro" id="IPR000795">
    <property type="entry name" value="T_Tr_GTP-bd_dom"/>
</dbReference>
<evidence type="ECO:0000256" key="1">
    <source>
        <dbReference type="ARBA" id="ARBA00017872"/>
    </source>
</evidence>
<dbReference type="SUPFAM" id="SSF52540">
    <property type="entry name" value="P-loop containing nucleoside triphosphate hydrolases"/>
    <property type="match status" value="1"/>
</dbReference>
<dbReference type="SUPFAM" id="SSF54980">
    <property type="entry name" value="EF-G C-terminal domain-like"/>
    <property type="match status" value="2"/>
</dbReference>
<dbReference type="InterPro" id="IPR014721">
    <property type="entry name" value="Ribsml_uS5_D2-typ_fold_subgr"/>
</dbReference>
<evidence type="ECO:0000256" key="4">
    <source>
        <dbReference type="ARBA" id="ARBA00022917"/>
    </source>
</evidence>
<dbReference type="Gene3D" id="3.30.70.240">
    <property type="match status" value="1"/>
</dbReference>
<dbReference type="Pfam" id="PF22042">
    <property type="entry name" value="EF-G_D2"/>
    <property type="match status" value="1"/>
</dbReference>
<reference evidence="9 10" key="1">
    <citation type="submission" date="2017-07" db="EMBL/GenBank/DDBJ databases">
        <title>Draft Genome Sequences of Select Purple Nonsulfur Bacteria.</title>
        <authorList>
            <person name="Lasarre B."/>
            <person name="Mckinlay J.B."/>
        </authorList>
    </citation>
    <scope>NUCLEOTIDE SEQUENCE [LARGE SCALE GENOMIC DNA]</scope>
    <source>
        <strain evidence="9 10">DSM 11290</strain>
    </source>
</reference>
<feature type="domain" description="Translation elongation factor EFG/EF2" evidence="8">
    <location>
        <begin position="465"/>
        <end position="582"/>
    </location>
</feature>
<evidence type="ECO:0000259" key="7">
    <source>
        <dbReference type="SMART" id="SM00838"/>
    </source>
</evidence>
<dbReference type="Pfam" id="PF00679">
    <property type="entry name" value="EFG_C"/>
    <property type="match status" value="1"/>
</dbReference>
<keyword evidence="10" id="KW-1185">Reference proteome</keyword>
<dbReference type="Gene3D" id="2.40.30.10">
    <property type="entry name" value="Translation factors"/>
    <property type="match status" value="1"/>
</dbReference>
<dbReference type="InterPro" id="IPR009022">
    <property type="entry name" value="EFG_III"/>
</dbReference>
<accession>A0A327JVM0</accession>